<sequence>MRNLKKLTKSNLKNVFGGNSYLETADDGGDNLWMCCNAAGKCSTCAGYGSCGSNELVKCTGGA</sequence>
<accession>A0A381FIA4</accession>
<dbReference type="InterPro" id="IPR058074">
    <property type="entry name" value="Bacteriocin-like"/>
</dbReference>
<reference evidence="1 2" key="1">
    <citation type="submission" date="2018-06" db="EMBL/GenBank/DDBJ databases">
        <authorList>
            <consortium name="Pathogen Informatics"/>
            <person name="Doyle S."/>
        </authorList>
    </citation>
    <scope>NUCLEOTIDE SEQUENCE [LARGE SCALE GENOMIC DNA]</scope>
    <source>
        <strain evidence="1 2">NCTC13532</strain>
    </source>
</reference>
<dbReference type="Proteomes" id="UP000254282">
    <property type="component" value="Unassembled WGS sequence"/>
</dbReference>
<organism evidence="1 2">
    <name type="scientific">Chryseobacterium indoltheticum</name>
    <dbReference type="NCBI Taxonomy" id="254"/>
    <lineage>
        <taxon>Bacteria</taxon>
        <taxon>Pseudomonadati</taxon>
        <taxon>Bacteroidota</taxon>
        <taxon>Flavobacteriia</taxon>
        <taxon>Flavobacteriales</taxon>
        <taxon>Weeksellaceae</taxon>
        <taxon>Chryseobacterium group</taxon>
        <taxon>Chryseobacterium</taxon>
    </lineage>
</organism>
<evidence type="ECO:0000313" key="2">
    <source>
        <dbReference type="Proteomes" id="UP000254282"/>
    </source>
</evidence>
<name>A0A381FIA4_9FLAO</name>
<gene>
    <name evidence="1" type="ORF">NCTC13532_01812</name>
</gene>
<protein>
    <submittedName>
        <fullName evidence="1">Uncharacterized protein</fullName>
    </submittedName>
</protein>
<dbReference type="EMBL" id="UFVR01000004">
    <property type="protein sequence ID" value="SUX46280.1"/>
    <property type="molecule type" value="Genomic_DNA"/>
</dbReference>
<dbReference type="AlphaFoldDB" id="A0A381FIA4"/>
<dbReference type="RefSeq" id="WP_115620063.1">
    <property type="nucleotide sequence ID" value="NZ_UFVR01000004.1"/>
</dbReference>
<proteinExistence type="predicted"/>
<dbReference type="NCBIfam" id="NF047798">
    <property type="entry name" value="leader_Chryseo"/>
    <property type="match status" value="1"/>
</dbReference>
<evidence type="ECO:0000313" key="1">
    <source>
        <dbReference type="EMBL" id="SUX46280.1"/>
    </source>
</evidence>